<dbReference type="Proteomes" id="UP000182800">
    <property type="component" value="Unassembled WGS sequence"/>
</dbReference>
<organism evidence="1 2">
    <name type="scientific">Saliniramus fredricksonii</name>
    <dbReference type="NCBI Taxonomy" id="1653334"/>
    <lineage>
        <taxon>Bacteria</taxon>
        <taxon>Pseudomonadati</taxon>
        <taxon>Pseudomonadota</taxon>
        <taxon>Alphaproteobacteria</taxon>
        <taxon>Hyphomicrobiales</taxon>
        <taxon>Salinarimonadaceae</taxon>
        <taxon>Saliniramus</taxon>
    </lineage>
</organism>
<reference evidence="1 2" key="1">
    <citation type="submission" date="2016-08" db="EMBL/GenBank/DDBJ databases">
        <authorList>
            <person name="Varghese N."/>
            <person name="Submissions Spin"/>
        </authorList>
    </citation>
    <scope>NUCLEOTIDE SEQUENCE [LARGE SCALE GENOMIC DNA]</scope>
    <source>
        <strain evidence="1 2">HL-109</strain>
    </source>
</reference>
<sequence>MKDMGKVIGALRRKYLDRAHVPACQLQSVVLGERIALVSS</sequence>
<gene>
    <name evidence="1" type="ORF">GA0071312_1920</name>
</gene>
<evidence type="ECO:0000313" key="2">
    <source>
        <dbReference type="Proteomes" id="UP000182800"/>
    </source>
</evidence>
<protein>
    <submittedName>
        <fullName evidence="1">Uncharacterized protein</fullName>
    </submittedName>
</protein>
<comment type="caution">
    <text evidence="1">The sequence shown here is derived from an EMBL/GenBank/DDBJ whole genome shotgun (WGS) entry which is preliminary data.</text>
</comment>
<proteinExistence type="predicted"/>
<dbReference type="EMBL" id="FMBM01000002">
    <property type="protein sequence ID" value="SCC80990.1"/>
    <property type="molecule type" value="Genomic_DNA"/>
</dbReference>
<keyword evidence="2" id="KW-1185">Reference proteome</keyword>
<accession>A0ABY0K930</accession>
<evidence type="ECO:0000313" key="1">
    <source>
        <dbReference type="EMBL" id="SCC80990.1"/>
    </source>
</evidence>
<name>A0ABY0K930_9HYPH</name>